<dbReference type="GO" id="GO:0008239">
    <property type="term" value="F:dipeptidyl-peptidase activity"/>
    <property type="evidence" value="ECO:0007669"/>
    <property type="project" value="TreeGrafter"/>
</dbReference>
<evidence type="ECO:0000259" key="5">
    <source>
        <dbReference type="Pfam" id="PF00930"/>
    </source>
</evidence>
<dbReference type="InterPro" id="IPR001375">
    <property type="entry name" value="Peptidase_S9_cat"/>
</dbReference>
<sequence length="714" mass="81114">MFLLAAMPAVAQQKITLPEIWSGAFAAQGMDELKAMDNSNEYTVLNANYNTGSATIDLYDFTTLNKISTLVDSKRYKEFEGIDDYSFSPDEKQLLLATGSEQIFRHSFVADYYIFDIKEKVPVAVSDQKIQEPTFSADGSKIAYGRDNNLFVYDLATKNTKQITTDGKKNAIINGITDWVYEEEFAFVRAYEWNKAGDKIAYIRFDETAVPQFSMDMYNQGLYPQVETFKYPKAGEKNATVSLHIYDVKTNTDKEIKLGNYFDFYIPRLKWTNDAQTLSVQVLNRHQNNLDLIFIDATTGTAKVVLNEKDKAYVDVTDNLTFLNDNSFIWTSEKDGYNHIYHYAKTGKLIDQVTKGAWEVTTYYGFDNKTGNIFYQSVENGSVNRDIYRISINGKNKVRLTAQTGTNAATFSPNFDYFINSFSSAVKATEYTLNSSKDGKLVKGIVNNDALMTKLANYNIPQKEFTVITTAKGNQLNAWFIKPKDFDATKKYPVLMYQYSGPGSQQVNNEWGSYDDYWFSMLAQQGYIVACVDGRGTGFKGAEFKKVTYKELGKYEVEDQIDAAKVIGQYPYVDASRIGIWGWSYGGFMSSNCILKGADVFKMAIAVAPVTNWRFYDSVYTERYMQTPQENPTGYDDNSPINHASKLKGSYLLIHGTADDNVHVQNSMLMIEALVQANKQFDWAIYPDRNHGIYGGKTRLQLYTKMTNFIKEKL</sequence>
<dbReference type="GO" id="GO:0004252">
    <property type="term" value="F:serine-type endopeptidase activity"/>
    <property type="evidence" value="ECO:0007669"/>
    <property type="project" value="InterPro"/>
</dbReference>
<dbReference type="Gene3D" id="2.140.10.30">
    <property type="entry name" value="Dipeptidylpeptidase IV, N-terminal domain"/>
    <property type="match status" value="1"/>
</dbReference>
<dbReference type="PANTHER" id="PTHR11731:SF193">
    <property type="entry name" value="DIPEPTIDYL PEPTIDASE 9"/>
    <property type="match status" value="1"/>
</dbReference>
<dbReference type="GO" id="GO:0006508">
    <property type="term" value="P:proteolysis"/>
    <property type="evidence" value="ECO:0007669"/>
    <property type="project" value="UniProtKB-KW"/>
</dbReference>
<name>A0A0A2M9L0_9FLAO</name>
<dbReference type="Pfam" id="PF00326">
    <property type="entry name" value="Peptidase_S9"/>
    <property type="match status" value="1"/>
</dbReference>
<organism evidence="6 7">
    <name type="scientific">Flavobacterium rivuli WB 3.3-2 = DSM 21788</name>
    <dbReference type="NCBI Taxonomy" id="1121895"/>
    <lineage>
        <taxon>Bacteria</taxon>
        <taxon>Pseudomonadati</taxon>
        <taxon>Bacteroidota</taxon>
        <taxon>Flavobacteriia</taxon>
        <taxon>Flavobacteriales</taxon>
        <taxon>Flavobacteriaceae</taxon>
        <taxon>Flavobacterium</taxon>
    </lineage>
</organism>
<evidence type="ECO:0000313" key="6">
    <source>
        <dbReference type="EMBL" id="KGO88113.1"/>
    </source>
</evidence>
<evidence type="ECO:0000256" key="2">
    <source>
        <dbReference type="ARBA" id="ARBA00022801"/>
    </source>
</evidence>
<proteinExistence type="predicted"/>
<evidence type="ECO:0000259" key="4">
    <source>
        <dbReference type="Pfam" id="PF00326"/>
    </source>
</evidence>
<reference evidence="6 7" key="1">
    <citation type="submission" date="2013-09" db="EMBL/GenBank/DDBJ databases">
        <authorList>
            <person name="Zeng Z."/>
            <person name="Chen C."/>
        </authorList>
    </citation>
    <scope>NUCLEOTIDE SEQUENCE [LARGE SCALE GENOMIC DNA]</scope>
    <source>
        <strain evidence="6 7">WB 3.3-2</strain>
    </source>
</reference>
<dbReference type="PANTHER" id="PTHR11731">
    <property type="entry name" value="PROTEASE FAMILY S9B,C DIPEPTIDYL-PEPTIDASE IV-RELATED"/>
    <property type="match status" value="1"/>
</dbReference>
<keyword evidence="1" id="KW-0645">Protease</keyword>
<comment type="caution">
    <text evidence="6">The sequence shown here is derived from an EMBL/GenBank/DDBJ whole genome shotgun (WGS) entry which is preliminary data.</text>
</comment>
<dbReference type="Proteomes" id="UP000030152">
    <property type="component" value="Unassembled WGS sequence"/>
</dbReference>
<dbReference type="InterPro" id="IPR029058">
    <property type="entry name" value="AB_hydrolase_fold"/>
</dbReference>
<dbReference type="Gene3D" id="3.40.50.1820">
    <property type="entry name" value="alpha/beta hydrolase"/>
    <property type="match status" value="1"/>
</dbReference>
<dbReference type="STRING" id="1121895.GCA_000378485_01095"/>
<dbReference type="EMBL" id="JRLX01000002">
    <property type="protein sequence ID" value="KGO88113.1"/>
    <property type="molecule type" value="Genomic_DNA"/>
</dbReference>
<evidence type="ECO:0000256" key="3">
    <source>
        <dbReference type="ARBA" id="ARBA00023180"/>
    </source>
</evidence>
<feature type="domain" description="Peptidase S9 prolyl oligopeptidase catalytic" evidence="4">
    <location>
        <begin position="519"/>
        <end position="714"/>
    </location>
</feature>
<feature type="domain" description="Dipeptidylpeptidase IV N-terminal" evidence="5">
    <location>
        <begin position="88"/>
        <end position="424"/>
    </location>
</feature>
<dbReference type="InterPro" id="IPR002469">
    <property type="entry name" value="Peptidase_S9B_N"/>
</dbReference>
<evidence type="ECO:0000313" key="7">
    <source>
        <dbReference type="Proteomes" id="UP000030152"/>
    </source>
</evidence>
<dbReference type="AlphaFoldDB" id="A0A0A2M9L0"/>
<keyword evidence="3" id="KW-0325">Glycoprotein</keyword>
<protein>
    <submittedName>
        <fullName evidence="6">Peptidase S9</fullName>
    </submittedName>
</protein>
<dbReference type="SUPFAM" id="SSF53474">
    <property type="entry name" value="alpha/beta-Hydrolases"/>
    <property type="match status" value="1"/>
</dbReference>
<dbReference type="Pfam" id="PF00930">
    <property type="entry name" value="DPPIV_N"/>
    <property type="match status" value="1"/>
</dbReference>
<dbReference type="SUPFAM" id="SSF82171">
    <property type="entry name" value="DPP6 N-terminal domain-like"/>
    <property type="match status" value="1"/>
</dbReference>
<dbReference type="InterPro" id="IPR050278">
    <property type="entry name" value="Serine_Prot_S9B/DPPIV"/>
</dbReference>
<keyword evidence="7" id="KW-1185">Reference proteome</keyword>
<dbReference type="eggNOG" id="COG4946">
    <property type="taxonomic scope" value="Bacteria"/>
</dbReference>
<evidence type="ECO:0000256" key="1">
    <source>
        <dbReference type="ARBA" id="ARBA00022670"/>
    </source>
</evidence>
<dbReference type="FunFam" id="3.40.50.1820:FF:000003">
    <property type="entry name" value="Dipeptidyl peptidase 4"/>
    <property type="match status" value="1"/>
</dbReference>
<gene>
    <name evidence="6" type="ORF">Q765_03420</name>
</gene>
<accession>A0A0A2M9L0</accession>
<keyword evidence="2" id="KW-0378">Hydrolase</keyword>
<dbReference type="eggNOG" id="COG1506">
    <property type="taxonomic scope" value="Bacteria"/>
</dbReference>
<dbReference type="PROSITE" id="PS00708">
    <property type="entry name" value="PRO_ENDOPEP_SER"/>
    <property type="match status" value="1"/>
</dbReference>
<dbReference type="InterPro" id="IPR002471">
    <property type="entry name" value="Pept_S9_AS"/>
</dbReference>